<proteinExistence type="predicted"/>
<dbReference type="AlphaFoldDB" id="K9ZWQ3"/>
<dbReference type="RefSeq" id="WP_015234322.1">
    <property type="nucleotide sequence ID" value="NC_019793.1"/>
</dbReference>
<dbReference type="PATRIC" id="fig|937777.3.peg.422"/>
<keyword evidence="2" id="KW-1185">Reference proteome</keyword>
<sequence length="102" mass="11366">MDTATHVLLHQLYQSLTLASRSVAEHYLDEDTLGRVLCELNDIDAALGDALHAPGVRPEHLRQLLCDLESRLASLMSSLDQPERPYLKPMVTNHEVYDSLGA</sequence>
<name>K9ZWQ3_DEIPD</name>
<reference evidence="2" key="1">
    <citation type="submission" date="2012-03" db="EMBL/GenBank/DDBJ databases">
        <title>Complete sequence of chromosome of Deinococcus peraridilitoris DSM 19664.</title>
        <authorList>
            <person name="Lucas S."/>
            <person name="Copeland A."/>
            <person name="Lapidus A."/>
            <person name="Glavina del Rio T."/>
            <person name="Dalin E."/>
            <person name="Tice H."/>
            <person name="Bruce D."/>
            <person name="Goodwin L."/>
            <person name="Pitluck S."/>
            <person name="Peters L."/>
            <person name="Mikhailova N."/>
            <person name="Lu M."/>
            <person name="Kyrpides N."/>
            <person name="Mavromatis K."/>
            <person name="Ivanova N."/>
            <person name="Brettin T."/>
            <person name="Detter J.C."/>
            <person name="Han C."/>
            <person name="Larimer F."/>
            <person name="Land M."/>
            <person name="Hauser L."/>
            <person name="Markowitz V."/>
            <person name="Cheng J.-F."/>
            <person name="Hugenholtz P."/>
            <person name="Woyke T."/>
            <person name="Wu D."/>
            <person name="Pukall R."/>
            <person name="Steenblock K."/>
            <person name="Brambilla E."/>
            <person name="Klenk H.-P."/>
            <person name="Eisen J.A."/>
        </authorList>
    </citation>
    <scope>NUCLEOTIDE SEQUENCE [LARGE SCALE GENOMIC DNA]</scope>
    <source>
        <strain evidence="2">DSM 19664 / LMG 22246 / CIP 109416 / KR-200</strain>
    </source>
</reference>
<organism evidence="1 2">
    <name type="scientific">Deinococcus peraridilitoris (strain DSM 19664 / LMG 22246 / CIP 109416 / KR-200)</name>
    <dbReference type="NCBI Taxonomy" id="937777"/>
    <lineage>
        <taxon>Bacteria</taxon>
        <taxon>Thermotogati</taxon>
        <taxon>Deinococcota</taxon>
        <taxon>Deinococci</taxon>
        <taxon>Deinococcales</taxon>
        <taxon>Deinococcaceae</taxon>
        <taxon>Deinococcus</taxon>
    </lineage>
</organism>
<dbReference type="KEGG" id="dpd:Deipe_0412"/>
<evidence type="ECO:0000313" key="2">
    <source>
        <dbReference type="Proteomes" id="UP000010467"/>
    </source>
</evidence>
<gene>
    <name evidence="1" type="ordered locus">Deipe_0412</name>
</gene>
<dbReference type="EMBL" id="CP003382">
    <property type="protein sequence ID" value="AFZ66011.1"/>
    <property type="molecule type" value="Genomic_DNA"/>
</dbReference>
<protein>
    <submittedName>
        <fullName evidence="1">Uncharacterized protein</fullName>
    </submittedName>
</protein>
<evidence type="ECO:0000313" key="1">
    <source>
        <dbReference type="EMBL" id="AFZ66011.1"/>
    </source>
</evidence>
<dbReference type="Proteomes" id="UP000010467">
    <property type="component" value="Chromosome"/>
</dbReference>
<accession>K9ZWQ3</accession>
<dbReference type="HOGENOM" id="CLU_2272775_0_0_0"/>